<dbReference type="AlphaFoldDB" id="A0A2H0N5N8"/>
<organism evidence="1 2">
    <name type="scientific">Candidatus Magasanikbacteria bacterium CG11_big_fil_rev_8_21_14_0_20_39_34</name>
    <dbReference type="NCBI Taxonomy" id="1974653"/>
    <lineage>
        <taxon>Bacteria</taxon>
        <taxon>Candidatus Magasanikiibacteriota</taxon>
    </lineage>
</organism>
<dbReference type="Gene3D" id="2.30.110.10">
    <property type="entry name" value="Electron Transport, Fmn-binding Protein, Chain A"/>
    <property type="match status" value="1"/>
</dbReference>
<evidence type="ECO:0000313" key="2">
    <source>
        <dbReference type="Proteomes" id="UP000229600"/>
    </source>
</evidence>
<proteinExistence type="predicted"/>
<accession>A0A2H0N5N8</accession>
<comment type="caution">
    <text evidence="1">The sequence shown here is derived from an EMBL/GenBank/DDBJ whole genome shotgun (WGS) entry which is preliminary data.</text>
</comment>
<dbReference type="EMBL" id="PCWN01000007">
    <property type="protein sequence ID" value="PIR04202.1"/>
    <property type="molecule type" value="Genomic_DNA"/>
</dbReference>
<reference evidence="1 2" key="1">
    <citation type="submission" date="2017-09" db="EMBL/GenBank/DDBJ databases">
        <title>Depth-based differentiation of microbial function through sediment-hosted aquifers and enrichment of novel symbionts in the deep terrestrial subsurface.</title>
        <authorList>
            <person name="Probst A.J."/>
            <person name="Ladd B."/>
            <person name="Jarett J.K."/>
            <person name="Geller-Mcgrath D.E."/>
            <person name="Sieber C.M."/>
            <person name="Emerson J.B."/>
            <person name="Anantharaman K."/>
            <person name="Thomas B.C."/>
            <person name="Malmstrom R."/>
            <person name="Stieglmeier M."/>
            <person name="Klingl A."/>
            <person name="Woyke T."/>
            <person name="Ryan C.M."/>
            <person name="Banfield J.F."/>
        </authorList>
    </citation>
    <scope>NUCLEOTIDE SEQUENCE [LARGE SCALE GENOMIC DNA]</scope>
    <source>
        <strain evidence="1">CG11_big_fil_rev_8_21_14_0_20_39_34</strain>
    </source>
</reference>
<evidence type="ECO:0000313" key="1">
    <source>
        <dbReference type="EMBL" id="PIR04202.1"/>
    </source>
</evidence>
<dbReference type="Proteomes" id="UP000229600">
    <property type="component" value="Unassembled WGS sequence"/>
</dbReference>
<gene>
    <name evidence="1" type="ORF">COV59_03395</name>
</gene>
<dbReference type="SUPFAM" id="SSF50475">
    <property type="entry name" value="FMN-binding split barrel"/>
    <property type="match status" value="1"/>
</dbReference>
<protein>
    <recommendedName>
        <fullName evidence="3">Pyridoxamine 5'-phosphate oxidase putative domain-containing protein</fullName>
    </recommendedName>
</protein>
<dbReference type="InterPro" id="IPR012349">
    <property type="entry name" value="Split_barrel_FMN-bd"/>
</dbReference>
<sequence>MNDLFVFLESQKLITLSPKSSEPWIANAFYGVTPDCTFYFVSSTETKHSQQILQDGTVAFNIAWYNPNNHTDRKAVQGVGTCMIASTQEEIELGVSLHNSRFPEFAKRITKEWIEDDANSGKIWILKPSFIKFWNDELYKDDESKEFTFEK</sequence>
<name>A0A2H0N5N8_9BACT</name>
<evidence type="ECO:0008006" key="3">
    <source>
        <dbReference type="Google" id="ProtNLM"/>
    </source>
</evidence>